<keyword evidence="2" id="KW-1185">Reference proteome</keyword>
<evidence type="ECO:0008006" key="3">
    <source>
        <dbReference type="Google" id="ProtNLM"/>
    </source>
</evidence>
<dbReference type="Proteomes" id="UP000094764">
    <property type="component" value="Unassembled WGS sequence"/>
</dbReference>
<name>A0A1E5GTD3_9ENTE</name>
<comment type="caution">
    <text evidence="1">The sequence shown here is derived from an EMBL/GenBank/DDBJ whole genome shotgun (WGS) entry which is preliminary data.</text>
</comment>
<reference evidence="2" key="1">
    <citation type="submission" date="2016-09" db="EMBL/GenBank/DDBJ databases">
        <authorList>
            <person name="Gulvik C.A."/>
        </authorList>
    </citation>
    <scope>NUCLEOTIDE SEQUENCE [LARGE SCALE GENOMIC DNA]</scope>
    <source>
        <strain evidence="2">LMG 26306</strain>
    </source>
</reference>
<dbReference type="NCBIfam" id="TIGR01847">
    <property type="entry name" value="bacteriocin_sig"/>
    <property type="match status" value="1"/>
</dbReference>
<dbReference type="AlphaFoldDB" id="A0A1E5GTD3"/>
<gene>
    <name evidence="1" type="ORF">BCR23_07300</name>
</gene>
<evidence type="ECO:0000313" key="1">
    <source>
        <dbReference type="EMBL" id="OEG15946.1"/>
    </source>
</evidence>
<protein>
    <recommendedName>
        <fullName evidence="3">Bacteriocin</fullName>
    </recommendedName>
</protein>
<dbReference type="RefSeq" id="WP_069635144.1">
    <property type="nucleotide sequence ID" value="NZ_JXKZ01000004.1"/>
</dbReference>
<proteinExistence type="predicted"/>
<sequence>MDLNFSKELNEKEMKKVIGGANKVVINPIVIGPIGGKFPTIKHPDRTGVDNWVKWPQNVGKL</sequence>
<accession>A0A1E5GTD3</accession>
<dbReference type="InterPro" id="IPR010133">
    <property type="entry name" value="Bacteriocin_signal_seq"/>
</dbReference>
<dbReference type="EMBL" id="MIKB01000014">
    <property type="protein sequence ID" value="OEG15946.1"/>
    <property type="molecule type" value="Genomic_DNA"/>
</dbReference>
<organism evidence="1 2">
    <name type="scientific">Enterococcus quebecensis</name>
    <dbReference type="NCBI Taxonomy" id="903983"/>
    <lineage>
        <taxon>Bacteria</taxon>
        <taxon>Bacillati</taxon>
        <taxon>Bacillota</taxon>
        <taxon>Bacilli</taxon>
        <taxon>Lactobacillales</taxon>
        <taxon>Enterococcaceae</taxon>
        <taxon>Enterococcus</taxon>
    </lineage>
</organism>
<evidence type="ECO:0000313" key="2">
    <source>
        <dbReference type="Proteomes" id="UP000094764"/>
    </source>
</evidence>